<keyword evidence="4" id="KW-1185">Reference proteome</keyword>
<dbReference type="RefSeq" id="WP_063513730.1">
    <property type="nucleotide sequence ID" value="NZ_CP011158.1"/>
</dbReference>
<organism evidence="3 5">
    <name type="scientific">Moraxella ovis</name>
    <dbReference type="NCBI Taxonomy" id="29433"/>
    <lineage>
        <taxon>Bacteria</taxon>
        <taxon>Pseudomonadati</taxon>
        <taxon>Pseudomonadota</taxon>
        <taxon>Gammaproteobacteria</taxon>
        <taxon>Moraxellales</taxon>
        <taxon>Moraxellaceae</taxon>
        <taxon>Moraxella</taxon>
    </lineage>
</organism>
<keyword evidence="1" id="KW-0812">Transmembrane</keyword>
<dbReference type="EMBL" id="CP011158">
    <property type="protein sequence ID" value="ANB91146.1"/>
    <property type="molecule type" value="Genomic_DNA"/>
</dbReference>
<gene>
    <name evidence="2" type="ORF">MOVS_03170</name>
    <name evidence="3" type="ORF">NCTC11227_00666</name>
</gene>
<name>A0A378PJU7_9GAMM</name>
<protein>
    <recommendedName>
        <fullName evidence="6">MFS transporter</fullName>
    </recommendedName>
</protein>
<dbReference type="EMBL" id="UGPW01000001">
    <property type="protein sequence ID" value="STY86676.1"/>
    <property type="molecule type" value="Genomic_DNA"/>
</dbReference>
<dbReference type="Proteomes" id="UP000076765">
    <property type="component" value="Chromosome"/>
</dbReference>
<evidence type="ECO:0000313" key="5">
    <source>
        <dbReference type="Proteomes" id="UP000255102"/>
    </source>
</evidence>
<evidence type="ECO:0000256" key="1">
    <source>
        <dbReference type="SAM" id="Phobius"/>
    </source>
</evidence>
<dbReference type="STRING" id="29433.MOVS_03170"/>
<dbReference type="KEGG" id="moi:MOVS_03170"/>
<sequence length="60" mass="6639">MSDSRNAFGGIFGLVFTAASVILPIYAAIVDFARDKFLWAAVDITVFPIGMIRGLMYFFN</sequence>
<evidence type="ECO:0008006" key="6">
    <source>
        <dbReference type="Google" id="ProtNLM"/>
    </source>
</evidence>
<feature type="transmembrane region" description="Helical" evidence="1">
    <location>
        <begin position="37"/>
        <end position="59"/>
    </location>
</feature>
<evidence type="ECO:0000313" key="4">
    <source>
        <dbReference type="Proteomes" id="UP000076765"/>
    </source>
</evidence>
<keyword evidence="1" id="KW-1133">Transmembrane helix</keyword>
<evidence type="ECO:0000313" key="2">
    <source>
        <dbReference type="EMBL" id="ANB91146.1"/>
    </source>
</evidence>
<reference evidence="3 5" key="2">
    <citation type="submission" date="2018-06" db="EMBL/GenBank/DDBJ databases">
        <authorList>
            <consortium name="Pathogen Informatics"/>
            <person name="Doyle S."/>
        </authorList>
    </citation>
    <scope>NUCLEOTIDE SEQUENCE [LARGE SCALE GENOMIC DNA]</scope>
    <source>
        <strain evidence="3 5">NCTC11227</strain>
    </source>
</reference>
<dbReference type="Proteomes" id="UP000255102">
    <property type="component" value="Unassembled WGS sequence"/>
</dbReference>
<proteinExistence type="predicted"/>
<dbReference type="AlphaFoldDB" id="A0A378PJU7"/>
<evidence type="ECO:0000313" key="3">
    <source>
        <dbReference type="EMBL" id="STY86676.1"/>
    </source>
</evidence>
<keyword evidence="1" id="KW-0472">Membrane</keyword>
<accession>A0A378PJU7</accession>
<feature type="transmembrane region" description="Helical" evidence="1">
    <location>
        <begin position="6"/>
        <end position="30"/>
    </location>
</feature>
<reference evidence="2 4" key="1">
    <citation type="submission" date="2015-04" db="EMBL/GenBank/DDBJ databases">
        <authorList>
            <person name="Calcutt M.J."/>
            <person name="Foecking M.F."/>
        </authorList>
    </citation>
    <scope>NUCLEOTIDE SEQUENCE [LARGE SCALE GENOMIC DNA]</scope>
    <source>
        <strain evidence="2 4">199/55</strain>
    </source>
</reference>